<dbReference type="CDD" id="cd03811">
    <property type="entry name" value="GT4_GT28_WabH-like"/>
    <property type="match status" value="1"/>
</dbReference>
<dbReference type="EMBL" id="JACHHZ010000006">
    <property type="protein sequence ID" value="MBB6095703.1"/>
    <property type="molecule type" value="Genomic_DNA"/>
</dbReference>
<dbReference type="GO" id="GO:1901135">
    <property type="term" value="P:carbohydrate derivative metabolic process"/>
    <property type="evidence" value="ECO:0007669"/>
    <property type="project" value="UniProtKB-ARBA"/>
</dbReference>
<comment type="caution">
    <text evidence="3">The sequence shown here is derived from an EMBL/GenBank/DDBJ whole genome shotgun (WGS) entry which is preliminary data.</text>
</comment>
<accession>A0A841HSF3</accession>
<gene>
    <name evidence="3" type="ORF">HNQ60_004594</name>
</gene>
<feature type="domain" description="Glycosyltransferase subfamily 4-like N-terminal" evidence="2">
    <location>
        <begin position="17"/>
        <end position="122"/>
    </location>
</feature>
<proteinExistence type="predicted"/>
<dbReference type="PANTHER" id="PTHR12526">
    <property type="entry name" value="GLYCOSYLTRANSFERASE"/>
    <property type="match status" value="1"/>
</dbReference>
<evidence type="ECO:0000259" key="1">
    <source>
        <dbReference type="Pfam" id="PF00534"/>
    </source>
</evidence>
<dbReference type="GO" id="GO:0016757">
    <property type="term" value="F:glycosyltransferase activity"/>
    <property type="evidence" value="ECO:0007669"/>
    <property type="project" value="InterPro"/>
</dbReference>
<dbReference type="Pfam" id="PF13439">
    <property type="entry name" value="Glyco_transf_4"/>
    <property type="match status" value="1"/>
</dbReference>
<dbReference type="Proteomes" id="UP000588068">
    <property type="component" value="Unassembled WGS sequence"/>
</dbReference>
<evidence type="ECO:0000313" key="3">
    <source>
        <dbReference type="EMBL" id="MBB6095703.1"/>
    </source>
</evidence>
<dbReference type="InterPro" id="IPR001296">
    <property type="entry name" value="Glyco_trans_1"/>
</dbReference>
<feature type="domain" description="Glycosyl transferase family 1" evidence="1">
    <location>
        <begin position="174"/>
        <end position="320"/>
    </location>
</feature>
<keyword evidence="4" id="KW-1185">Reference proteome</keyword>
<dbReference type="Gene3D" id="3.40.50.2000">
    <property type="entry name" value="Glycogen Phosphorylase B"/>
    <property type="match status" value="2"/>
</dbReference>
<sequence>MTRLRILHVILSEGFKGSERSAAEYCNYLAAAGHEVAVAVPGWPTLRQFLKRGGAQGSIRDHLDSRVTVFRIRRQWFALRALRRVIAEYAPDIAHAHLTRATKLVARLKGTVVTTGTLHMHCFDDAYLGLDAILCVARWQQRLIPASYRGDVFYTPNIVRPNRKLCGEECAGLRRELGIAENDFVIGGVGQLIERKGWDVLIRAFAKANLPDAKVLILGDGRQKDELVALGGDRVILPGFRSNAKDYFQIMNLFVCPSREEAFGLVLAEALDSALPVVASRTEGCCEILSNFPGQLYPVDDADALAALLTRHYSQRTPRQQVDLGEFLPENAGATLVRAYEAILASAQRNGVVDGSAGGRSSLDLSHQRRLT</sequence>
<organism evidence="3 4">
    <name type="scientific">Povalibacter uvarum</name>
    <dbReference type="NCBI Taxonomy" id="732238"/>
    <lineage>
        <taxon>Bacteria</taxon>
        <taxon>Pseudomonadati</taxon>
        <taxon>Pseudomonadota</taxon>
        <taxon>Gammaproteobacteria</taxon>
        <taxon>Steroidobacterales</taxon>
        <taxon>Steroidobacteraceae</taxon>
        <taxon>Povalibacter</taxon>
    </lineage>
</organism>
<protein>
    <submittedName>
        <fullName evidence="3">Glycosyltransferase involved in cell wall biosynthesis</fullName>
    </submittedName>
</protein>
<reference evidence="3 4" key="1">
    <citation type="submission" date="2020-08" db="EMBL/GenBank/DDBJ databases">
        <title>Genomic Encyclopedia of Type Strains, Phase IV (KMG-IV): sequencing the most valuable type-strain genomes for metagenomic binning, comparative biology and taxonomic classification.</title>
        <authorList>
            <person name="Goeker M."/>
        </authorList>
    </citation>
    <scope>NUCLEOTIDE SEQUENCE [LARGE SCALE GENOMIC DNA]</scope>
    <source>
        <strain evidence="3 4">DSM 26723</strain>
    </source>
</reference>
<evidence type="ECO:0000259" key="2">
    <source>
        <dbReference type="Pfam" id="PF13439"/>
    </source>
</evidence>
<name>A0A841HSF3_9GAMM</name>
<dbReference type="Pfam" id="PF00534">
    <property type="entry name" value="Glycos_transf_1"/>
    <property type="match status" value="1"/>
</dbReference>
<dbReference type="SUPFAM" id="SSF53756">
    <property type="entry name" value="UDP-Glycosyltransferase/glycogen phosphorylase"/>
    <property type="match status" value="1"/>
</dbReference>
<dbReference type="PANTHER" id="PTHR12526:SF630">
    <property type="entry name" value="GLYCOSYLTRANSFERASE"/>
    <property type="match status" value="1"/>
</dbReference>
<keyword evidence="3" id="KW-0808">Transferase</keyword>
<dbReference type="AlphaFoldDB" id="A0A841HSF3"/>
<dbReference type="InterPro" id="IPR028098">
    <property type="entry name" value="Glyco_trans_4-like_N"/>
</dbReference>
<evidence type="ECO:0000313" key="4">
    <source>
        <dbReference type="Proteomes" id="UP000588068"/>
    </source>
</evidence>
<dbReference type="RefSeq" id="WP_184335101.1">
    <property type="nucleotide sequence ID" value="NZ_JACHHZ010000006.1"/>
</dbReference>